<evidence type="ECO:0000259" key="2">
    <source>
        <dbReference type="SMART" id="SM00278"/>
    </source>
</evidence>
<accession>A0A0B7ITT5</accession>
<dbReference type="Gene3D" id="1.10.150.320">
    <property type="entry name" value="Photosystem II 12 kDa extrinsic protein"/>
    <property type="match status" value="1"/>
</dbReference>
<dbReference type="EMBL" id="LN794158">
    <property type="protein sequence ID" value="CEN55629.1"/>
    <property type="molecule type" value="Genomic_DNA"/>
</dbReference>
<reference evidence="4" key="1">
    <citation type="submission" date="2014-12" db="EMBL/GenBank/DDBJ databases">
        <authorList>
            <person name="Salcher M.M."/>
        </authorList>
    </citation>
    <scope>NUCLEOTIDE SEQUENCE [LARGE SCALE GENOMIC DNA]</scope>
    <source>
        <strain evidence="4">MMS-10A-171</strain>
    </source>
</reference>
<feature type="chain" id="PRO_5002130413" evidence="1">
    <location>
        <begin position="21"/>
        <end position="99"/>
    </location>
</feature>
<keyword evidence="4" id="KW-1185">Reference proteome</keyword>
<dbReference type="SMART" id="SM00278">
    <property type="entry name" value="HhH1"/>
    <property type="match status" value="2"/>
</dbReference>
<name>A0A0B7ITT5_9PROT</name>
<dbReference type="PANTHER" id="PTHR21180">
    <property type="entry name" value="ENDONUCLEASE/EXONUCLEASE/PHOSPHATASE FAMILY DOMAIN-CONTAINING PROTEIN 1"/>
    <property type="match status" value="1"/>
</dbReference>
<feature type="domain" description="Helix-hairpin-helix DNA-binding motif class 1" evidence="2">
    <location>
        <begin position="60"/>
        <end position="79"/>
    </location>
</feature>
<dbReference type="Pfam" id="PF12836">
    <property type="entry name" value="HHH_3"/>
    <property type="match status" value="1"/>
</dbReference>
<gene>
    <name evidence="3" type="ORF">BN1209_0585</name>
</gene>
<dbReference type="GO" id="GO:0015627">
    <property type="term" value="C:type II protein secretion system complex"/>
    <property type="evidence" value="ECO:0007669"/>
    <property type="project" value="TreeGrafter"/>
</dbReference>
<dbReference type="InterPro" id="IPR003583">
    <property type="entry name" value="Hlx-hairpin-Hlx_DNA-bd_motif"/>
</dbReference>
<organism evidence="3 4">
    <name type="scientific">Candidatus Methylopumilus turicensis</name>
    <dbReference type="NCBI Taxonomy" id="1581680"/>
    <lineage>
        <taxon>Bacteria</taxon>
        <taxon>Pseudomonadati</taxon>
        <taxon>Pseudomonadota</taxon>
        <taxon>Betaproteobacteria</taxon>
        <taxon>Nitrosomonadales</taxon>
        <taxon>Methylophilaceae</taxon>
        <taxon>Candidatus Methylopumilus</taxon>
    </lineage>
</organism>
<dbReference type="GO" id="GO:0006281">
    <property type="term" value="P:DNA repair"/>
    <property type="evidence" value="ECO:0007669"/>
    <property type="project" value="InterPro"/>
</dbReference>
<evidence type="ECO:0000256" key="1">
    <source>
        <dbReference type="SAM" id="SignalP"/>
    </source>
</evidence>
<proteinExistence type="predicted"/>
<dbReference type="AlphaFoldDB" id="A0A0B7ITT5"/>
<evidence type="ECO:0000313" key="4">
    <source>
        <dbReference type="Proteomes" id="UP000056322"/>
    </source>
</evidence>
<dbReference type="RefSeq" id="WP_045750873.1">
    <property type="nucleotide sequence ID" value="NZ_LN794158.1"/>
</dbReference>
<dbReference type="KEGG" id="mbac:BN1209_0585"/>
<dbReference type="STRING" id="1581680.BN1209_0585"/>
<dbReference type="Proteomes" id="UP000056322">
    <property type="component" value="Chromosome 1"/>
</dbReference>
<sequence length="99" mass="10329">MKKFLLATILFFSFTVGAFAAVNLNTATVEQLEALNGVGPAKAQAIVDYRKKNGNFKTVDDLNNVPGIGDKTLAKLKPEITVSGTAPAAAAAKPAPVKK</sequence>
<keyword evidence="1" id="KW-0732">Signal</keyword>
<dbReference type="OrthoDB" id="8687931at2"/>
<protein>
    <submittedName>
        <fullName evidence="3">Competence protein ComEA helix-hairpin-helix repeat protein</fullName>
    </submittedName>
</protein>
<dbReference type="GO" id="GO:0015628">
    <property type="term" value="P:protein secretion by the type II secretion system"/>
    <property type="evidence" value="ECO:0007669"/>
    <property type="project" value="TreeGrafter"/>
</dbReference>
<dbReference type="NCBIfam" id="TIGR00426">
    <property type="entry name" value="competence protein ComEA helix-hairpin-helix repeat region"/>
    <property type="match status" value="1"/>
</dbReference>
<dbReference type="InterPro" id="IPR010994">
    <property type="entry name" value="RuvA_2-like"/>
</dbReference>
<dbReference type="PANTHER" id="PTHR21180:SF32">
    <property type="entry name" value="ENDONUCLEASE_EXONUCLEASE_PHOSPHATASE FAMILY DOMAIN-CONTAINING PROTEIN 1"/>
    <property type="match status" value="1"/>
</dbReference>
<feature type="signal peptide" evidence="1">
    <location>
        <begin position="1"/>
        <end position="20"/>
    </location>
</feature>
<feature type="domain" description="Helix-hairpin-helix DNA-binding motif class 1" evidence="2">
    <location>
        <begin position="30"/>
        <end position="49"/>
    </location>
</feature>
<dbReference type="GO" id="GO:0003677">
    <property type="term" value="F:DNA binding"/>
    <property type="evidence" value="ECO:0007669"/>
    <property type="project" value="InterPro"/>
</dbReference>
<dbReference type="SUPFAM" id="SSF47781">
    <property type="entry name" value="RuvA domain 2-like"/>
    <property type="match status" value="1"/>
</dbReference>
<evidence type="ECO:0000313" key="3">
    <source>
        <dbReference type="EMBL" id="CEN55629.1"/>
    </source>
</evidence>
<dbReference type="InterPro" id="IPR004509">
    <property type="entry name" value="Competence_ComEA_HhH"/>
</dbReference>
<dbReference type="InterPro" id="IPR051675">
    <property type="entry name" value="Endo/Exo/Phosphatase_dom_1"/>
</dbReference>
<dbReference type="HOGENOM" id="CLU_052011_4_0_4"/>